<dbReference type="AlphaFoldDB" id="A0A143PRN6"/>
<reference evidence="2" key="2">
    <citation type="submission" date="2016-04" db="EMBL/GenBank/DDBJ databases">
        <title>First Complete Genome Sequence of a Subdivision 6 Acidobacterium.</title>
        <authorList>
            <person name="Huang S."/>
            <person name="Vieira S."/>
            <person name="Bunk B."/>
            <person name="Riedel T."/>
            <person name="Sproeer C."/>
            <person name="Overmann J."/>
        </authorList>
    </citation>
    <scope>NUCLEOTIDE SEQUENCE [LARGE SCALE GENOMIC DNA]</scope>
    <source>
        <strain evidence="2">DSM 100886 HEG_-6_39</strain>
    </source>
</reference>
<accession>A0A143PRN6</accession>
<evidence type="ECO:0000313" key="2">
    <source>
        <dbReference type="Proteomes" id="UP000076079"/>
    </source>
</evidence>
<gene>
    <name evidence="1" type="ORF">LuPra_04086</name>
</gene>
<proteinExistence type="predicted"/>
<sequence length="245" mass="27329">MDQHAHMTDHAHDSARVDRAVSHGMLVLGQETAFFYHLPMFMSPHDYQTILEGTFSQAGADPQRTYREDRHSHPDTRVYTFAPDPFVLPELFPPDPKRKRISGELFRGHFEQPAEYPDEPASIGAAVDVTIGNVIFVQKLLPLPTPLDGLAYVLFGKGKELFLAHLLTRKGDFDQVVSAEIRGRQFTDDELRHGVTVRFTGKANTVASRLVEGKAVSGTANVANAKVAVEVVPTREFYMSERDLA</sequence>
<protein>
    <submittedName>
        <fullName evidence="1">Uncharacterized protein</fullName>
    </submittedName>
</protein>
<keyword evidence="2" id="KW-1185">Reference proteome</keyword>
<organism evidence="1 2">
    <name type="scientific">Luteitalea pratensis</name>
    <dbReference type="NCBI Taxonomy" id="1855912"/>
    <lineage>
        <taxon>Bacteria</taxon>
        <taxon>Pseudomonadati</taxon>
        <taxon>Acidobacteriota</taxon>
        <taxon>Vicinamibacteria</taxon>
        <taxon>Vicinamibacterales</taxon>
        <taxon>Vicinamibacteraceae</taxon>
        <taxon>Luteitalea</taxon>
    </lineage>
</organism>
<dbReference type="EMBL" id="CP015136">
    <property type="protein sequence ID" value="AMY10843.1"/>
    <property type="molecule type" value="Genomic_DNA"/>
</dbReference>
<evidence type="ECO:0000313" key="1">
    <source>
        <dbReference type="EMBL" id="AMY10843.1"/>
    </source>
</evidence>
<name>A0A143PRN6_LUTPR</name>
<dbReference type="KEGG" id="abac:LuPra_04086"/>
<dbReference type="STRING" id="1855912.LuPra_04086"/>
<reference evidence="1 2" key="1">
    <citation type="journal article" date="2016" name="Genome Announc.">
        <title>First Complete Genome Sequence of a Subdivision 6 Acidobacterium Strain.</title>
        <authorList>
            <person name="Huang S."/>
            <person name="Vieira S."/>
            <person name="Bunk B."/>
            <person name="Riedel T."/>
            <person name="Sproer C."/>
            <person name="Overmann J."/>
        </authorList>
    </citation>
    <scope>NUCLEOTIDE SEQUENCE [LARGE SCALE GENOMIC DNA]</scope>
    <source>
        <strain evidence="2">DSM 100886 HEG_-6_39</strain>
    </source>
</reference>
<dbReference type="Proteomes" id="UP000076079">
    <property type="component" value="Chromosome"/>
</dbReference>